<evidence type="ECO:0008006" key="4">
    <source>
        <dbReference type="Google" id="ProtNLM"/>
    </source>
</evidence>
<evidence type="ECO:0000313" key="2">
    <source>
        <dbReference type="EMBL" id="GGM88517.1"/>
    </source>
</evidence>
<comment type="caution">
    <text evidence="2">The sequence shown here is derived from an EMBL/GenBank/DDBJ whole genome shotgun (WGS) entry which is preliminary data.</text>
</comment>
<protein>
    <recommendedName>
        <fullName evidence="4">Sensor domain-containing protein</fullName>
    </recommendedName>
</protein>
<keyword evidence="1" id="KW-0732">Signal</keyword>
<evidence type="ECO:0000256" key="1">
    <source>
        <dbReference type="SAM" id="SignalP"/>
    </source>
</evidence>
<dbReference type="AlphaFoldDB" id="A0A917X8M9"/>
<evidence type="ECO:0000313" key="3">
    <source>
        <dbReference type="Proteomes" id="UP000642070"/>
    </source>
</evidence>
<reference evidence="2" key="1">
    <citation type="journal article" date="2014" name="Int. J. Syst. Evol. Microbiol.">
        <title>Complete genome sequence of Corynebacterium casei LMG S-19264T (=DSM 44701T), isolated from a smear-ripened cheese.</title>
        <authorList>
            <consortium name="US DOE Joint Genome Institute (JGI-PGF)"/>
            <person name="Walter F."/>
            <person name="Albersmeier A."/>
            <person name="Kalinowski J."/>
            <person name="Ruckert C."/>
        </authorList>
    </citation>
    <scope>NUCLEOTIDE SEQUENCE</scope>
    <source>
        <strain evidence="2">JCM 19831</strain>
    </source>
</reference>
<sequence length="219" mass="22070">MIRRSLAVVLGLAALVSAGCAPAKVFAGPLPSAAPADLQPGLLTAGDLPQGYVRIASVSNADGAVSIGGGDFPGCPALEPMTTERTTAAAVTFGKGITGPYLTHALVRFPAGEAAASMTKLAGTATSCRKFSQNLAGVSVTFTVEPRPAPRDLADQAVALRMTGTTNVNLAVNAEIVALRRGDTVVWLNDMSIGTTPPGVATSLAKAAADRCRQAVPGC</sequence>
<keyword evidence="3" id="KW-1185">Reference proteome</keyword>
<feature type="chain" id="PRO_5038034264" description="Sensor domain-containing protein" evidence="1">
    <location>
        <begin position="24"/>
        <end position="219"/>
    </location>
</feature>
<feature type="signal peptide" evidence="1">
    <location>
        <begin position="1"/>
        <end position="23"/>
    </location>
</feature>
<dbReference type="EMBL" id="BMPI01000119">
    <property type="protein sequence ID" value="GGM88517.1"/>
    <property type="molecule type" value="Genomic_DNA"/>
</dbReference>
<dbReference type="PROSITE" id="PS51257">
    <property type="entry name" value="PROKAR_LIPOPROTEIN"/>
    <property type="match status" value="1"/>
</dbReference>
<organism evidence="2 3">
    <name type="scientific">Dactylosporangium sucinum</name>
    <dbReference type="NCBI Taxonomy" id="1424081"/>
    <lineage>
        <taxon>Bacteria</taxon>
        <taxon>Bacillati</taxon>
        <taxon>Actinomycetota</taxon>
        <taxon>Actinomycetes</taxon>
        <taxon>Micromonosporales</taxon>
        <taxon>Micromonosporaceae</taxon>
        <taxon>Dactylosporangium</taxon>
    </lineage>
</organism>
<reference evidence="2" key="2">
    <citation type="submission" date="2020-09" db="EMBL/GenBank/DDBJ databases">
        <authorList>
            <person name="Sun Q."/>
            <person name="Ohkuma M."/>
        </authorList>
    </citation>
    <scope>NUCLEOTIDE SEQUENCE</scope>
    <source>
        <strain evidence="2">JCM 19831</strain>
    </source>
</reference>
<name>A0A917X8M9_9ACTN</name>
<accession>A0A917X8M9</accession>
<proteinExistence type="predicted"/>
<dbReference type="Proteomes" id="UP000642070">
    <property type="component" value="Unassembled WGS sequence"/>
</dbReference>
<gene>
    <name evidence="2" type="ORF">GCM10007977_108180</name>
</gene>